<evidence type="ECO:0000256" key="4">
    <source>
        <dbReference type="ARBA" id="ARBA00023049"/>
    </source>
</evidence>
<dbReference type="PANTHER" id="PTHR31817:SF0">
    <property type="entry name" value="CHROMOSOME UNDETERMINED SCAFFOLD_67, WHOLE GENOME SHOTGUN SEQUENCE"/>
    <property type="match status" value="1"/>
</dbReference>
<evidence type="ECO:0000256" key="1">
    <source>
        <dbReference type="ARBA" id="ARBA00001947"/>
    </source>
</evidence>
<evidence type="ECO:0000256" key="3">
    <source>
        <dbReference type="ARBA" id="ARBA00022801"/>
    </source>
</evidence>
<dbReference type="GO" id="GO:0006508">
    <property type="term" value="P:proteolysis"/>
    <property type="evidence" value="ECO:0007669"/>
    <property type="project" value="UniProtKB-KW"/>
</dbReference>
<dbReference type="SMART" id="SM01154">
    <property type="entry name" value="DUF1704"/>
    <property type="match status" value="1"/>
</dbReference>
<organism evidence="6 7">
    <name type="scientific">Tetrahymena thermophila (strain SB210)</name>
    <dbReference type="NCBI Taxonomy" id="312017"/>
    <lineage>
        <taxon>Eukaryota</taxon>
        <taxon>Sar</taxon>
        <taxon>Alveolata</taxon>
        <taxon>Ciliophora</taxon>
        <taxon>Intramacronucleata</taxon>
        <taxon>Oligohymenophorea</taxon>
        <taxon>Hymenostomatida</taxon>
        <taxon>Tetrahymenina</taxon>
        <taxon>Tetrahymenidae</taxon>
        <taxon>Tetrahymena</taxon>
    </lineage>
</organism>
<keyword evidence="7" id="KW-1185">Reference proteome</keyword>
<proteinExistence type="predicted"/>
<keyword evidence="3" id="KW-0378">Hydrolase</keyword>
<feature type="region of interest" description="Disordered" evidence="5">
    <location>
        <begin position="1"/>
        <end position="23"/>
    </location>
</feature>
<sequence length="491" mass="56417">MDKKKISTNKNSQLQTPKEAKTVTKKATIRTQSVSPQIKLFAKESIINTYAALATPSPQKSLNQKELAKIKKNVVNQLKNKSSLMASGIAVVLQKPVQKLSSNNLSSASSKADCLIDNGKNMKNLSSFTEVNVCLNTQNKENNCQQNATKDKKAKKDKKTALKDLKPLNLEKEKELFFKSNFTYNPNFLYQLSDINLNYSVPHTKYFDLALKILNEVIKIYGSEHKFNEEEGGQIIDIPTTTSFFEKYVKDLECEDLVTYEFQSNTISPTCCQHNKDGTSKIIIGLPILYRELRIQGVLNHEIGTHFLRKHNERQQVWFKQRKKFGLEPSSKVEEGLALVNQKYDLALNQSQKPFVFNAALHYYASVKSSQMSFSELFNDLEKYVKDPDKRWRECLRVKRGISDTSQHLGMYKDQIYLIGIRRVLKYRNKIDLVKLHSGKITVKDCIKLTEKNLINTEKIKIPYFLKDINLYKKALDRIAEVNFMSDITVL</sequence>
<dbReference type="GeneID" id="7846965"/>
<dbReference type="GO" id="GO:0008237">
    <property type="term" value="F:metallopeptidase activity"/>
    <property type="evidence" value="ECO:0007669"/>
    <property type="project" value="UniProtKB-KW"/>
</dbReference>
<reference evidence="7" key="1">
    <citation type="journal article" date="2006" name="PLoS Biol.">
        <title>Macronuclear genome sequence of the ciliate Tetrahymena thermophila, a model eukaryote.</title>
        <authorList>
            <person name="Eisen J.A."/>
            <person name="Coyne R.S."/>
            <person name="Wu M."/>
            <person name="Wu D."/>
            <person name="Thiagarajan M."/>
            <person name="Wortman J.R."/>
            <person name="Badger J.H."/>
            <person name="Ren Q."/>
            <person name="Amedeo P."/>
            <person name="Jones K.M."/>
            <person name="Tallon L.J."/>
            <person name="Delcher A.L."/>
            <person name="Salzberg S.L."/>
            <person name="Silva J.C."/>
            <person name="Haas B.J."/>
            <person name="Majoros W.H."/>
            <person name="Farzad M."/>
            <person name="Carlton J.M."/>
            <person name="Smith R.K. Jr."/>
            <person name="Garg J."/>
            <person name="Pearlman R.E."/>
            <person name="Karrer K.M."/>
            <person name="Sun L."/>
            <person name="Manning G."/>
            <person name="Elde N.C."/>
            <person name="Turkewitz A.P."/>
            <person name="Asai D.J."/>
            <person name="Wilkes D.E."/>
            <person name="Wang Y."/>
            <person name="Cai H."/>
            <person name="Collins K."/>
            <person name="Stewart B.A."/>
            <person name="Lee S.R."/>
            <person name="Wilamowska K."/>
            <person name="Weinberg Z."/>
            <person name="Ruzzo W.L."/>
            <person name="Wloga D."/>
            <person name="Gaertig J."/>
            <person name="Frankel J."/>
            <person name="Tsao C.-C."/>
            <person name="Gorovsky M.A."/>
            <person name="Keeling P.J."/>
            <person name="Waller R.F."/>
            <person name="Patron N.J."/>
            <person name="Cherry J.M."/>
            <person name="Stover N.A."/>
            <person name="Krieger C.J."/>
            <person name="del Toro C."/>
            <person name="Ryder H.F."/>
            <person name="Williamson S.C."/>
            <person name="Barbeau R.A."/>
            <person name="Hamilton E.P."/>
            <person name="Orias E."/>
        </authorList>
    </citation>
    <scope>NUCLEOTIDE SEQUENCE [LARGE SCALE GENOMIC DNA]</scope>
    <source>
        <strain evidence="7">SB210</strain>
    </source>
</reference>
<dbReference type="Proteomes" id="UP000009168">
    <property type="component" value="Unassembled WGS sequence"/>
</dbReference>
<dbReference type="PANTHER" id="PTHR31817">
    <property type="match status" value="1"/>
</dbReference>
<keyword evidence="2" id="KW-0645">Protease</keyword>
<dbReference type="OrthoDB" id="449345at2759"/>
<dbReference type="FunCoup" id="Q24D80">
    <property type="interactions" value="12"/>
</dbReference>
<dbReference type="RefSeq" id="XP_001026010.2">
    <property type="nucleotide sequence ID" value="XM_001026010.3"/>
</dbReference>
<dbReference type="AlphaFoldDB" id="Q24D80"/>
<name>Q24D80_TETTS</name>
<dbReference type="EMBL" id="GG662331">
    <property type="protein sequence ID" value="EAS05765.2"/>
    <property type="molecule type" value="Genomic_DNA"/>
</dbReference>
<comment type="cofactor">
    <cofactor evidence="1">
        <name>Zn(2+)</name>
        <dbReference type="ChEBI" id="CHEBI:29105"/>
    </cofactor>
</comment>
<gene>
    <name evidence="6" type="ORF">TTHERM_01042050</name>
</gene>
<evidence type="ECO:0000256" key="5">
    <source>
        <dbReference type="SAM" id="MobiDB-lite"/>
    </source>
</evidence>
<dbReference type="KEGG" id="tet:TTHERM_01042050"/>
<dbReference type="Pfam" id="PF08014">
    <property type="entry name" value="MATCAP"/>
    <property type="match status" value="1"/>
</dbReference>
<evidence type="ECO:0000256" key="2">
    <source>
        <dbReference type="ARBA" id="ARBA00022670"/>
    </source>
</evidence>
<dbReference type="InParanoid" id="Q24D80"/>
<protein>
    <submittedName>
        <fullName evidence="6">Uncharacterized protein</fullName>
    </submittedName>
</protein>
<dbReference type="eggNOG" id="ENOG502QQGI">
    <property type="taxonomic scope" value="Eukaryota"/>
</dbReference>
<dbReference type="InterPro" id="IPR012548">
    <property type="entry name" value="MATCAP"/>
</dbReference>
<dbReference type="HOGENOM" id="CLU_515364_0_0_1"/>
<accession>Q24D80</accession>
<keyword evidence="4" id="KW-0482">Metalloprotease</keyword>
<evidence type="ECO:0000313" key="6">
    <source>
        <dbReference type="EMBL" id="EAS05765.2"/>
    </source>
</evidence>
<evidence type="ECO:0000313" key="7">
    <source>
        <dbReference type="Proteomes" id="UP000009168"/>
    </source>
</evidence>